<evidence type="ECO:0000313" key="2">
    <source>
        <dbReference type="Proteomes" id="UP000070373"/>
    </source>
</evidence>
<sequence length="157" mass="18303">MLGKNPGLSADEWRESGMKPSLGTICRRFGSWNEARRKAGLDVTEKDAEKYSEEEILDALRDHPNLTMEEWKEKGLEPSWQTIAYRFGSWNEARKAAGLTPRKSPKKKRDREKVVREAMKTMEESDNEGEIRGAQDVLRRYARTYLRLRSDLRERGK</sequence>
<evidence type="ECO:0000313" key="1">
    <source>
        <dbReference type="EMBL" id="KXA92048.1"/>
    </source>
</evidence>
<proteinExistence type="predicted"/>
<reference evidence="1 2" key="1">
    <citation type="journal article" date="2016" name="Sci. Rep.">
        <title>Metabolic traits of an uncultured archaeal lineage -MSBL1- from brine pools of the Red Sea.</title>
        <authorList>
            <person name="Mwirichia R."/>
            <person name="Alam I."/>
            <person name="Rashid M."/>
            <person name="Vinu M."/>
            <person name="Ba-Alawi W."/>
            <person name="Anthony Kamau A."/>
            <person name="Kamanda Ngugi D."/>
            <person name="Goker M."/>
            <person name="Klenk H.P."/>
            <person name="Bajic V."/>
            <person name="Stingl U."/>
        </authorList>
    </citation>
    <scope>NUCLEOTIDE SEQUENCE [LARGE SCALE GENOMIC DNA]</scope>
    <source>
        <strain evidence="1">SCGC-AAA259E17</strain>
    </source>
</reference>
<dbReference type="Pfam" id="PF18780">
    <property type="entry name" value="HNH_repeat"/>
    <property type="match status" value="2"/>
</dbReference>
<comment type="caution">
    <text evidence="1">The sequence shown here is derived from an EMBL/GenBank/DDBJ whole genome shotgun (WGS) entry which is preliminary data.</text>
</comment>
<name>A0A133UCY5_9EURY</name>
<organism evidence="1 2">
    <name type="scientific">candidate division MSBL1 archaeon SCGC-AAA259E17</name>
    <dbReference type="NCBI Taxonomy" id="1698263"/>
    <lineage>
        <taxon>Archaea</taxon>
        <taxon>Methanobacteriati</taxon>
        <taxon>Methanobacteriota</taxon>
        <taxon>candidate division MSBL1</taxon>
    </lineage>
</organism>
<dbReference type="AlphaFoldDB" id="A0A133UCY5"/>
<dbReference type="Proteomes" id="UP000070373">
    <property type="component" value="Unassembled WGS sequence"/>
</dbReference>
<dbReference type="EMBL" id="LHXN01000084">
    <property type="protein sequence ID" value="KXA92048.1"/>
    <property type="molecule type" value="Genomic_DNA"/>
</dbReference>
<protein>
    <submittedName>
        <fullName evidence="1">Uncharacterized protein</fullName>
    </submittedName>
</protein>
<dbReference type="InterPro" id="IPR041025">
    <property type="entry name" value="HNH_repeat"/>
</dbReference>
<gene>
    <name evidence="1" type="ORF">AKJ64_04155</name>
</gene>
<accession>A0A133UCY5</accession>
<keyword evidence="2" id="KW-1185">Reference proteome</keyword>